<dbReference type="KEGG" id="cthu:HUR95_10380"/>
<name>A0A8X8I871_CALTT</name>
<dbReference type="InterPro" id="IPR020846">
    <property type="entry name" value="MFS_dom"/>
</dbReference>
<keyword evidence="4 7" id="KW-0812">Transmembrane</keyword>
<feature type="transmembrane region" description="Helical" evidence="7">
    <location>
        <begin position="371"/>
        <end position="389"/>
    </location>
</feature>
<dbReference type="Gene3D" id="1.20.1250.20">
    <property type="entry name" value="MFS general substrate transporter like domains"/>
    <property type="match status" value="2"/>
</dbReference>
<keyword evidence="2" id="KW-0813">Transport</keyword>
<evidence type="ECO:0000256" key="5">
    <source>
        <dbReference type="ARBA" id="ARBA00022989"/>
    </source>
</evidence>
<dbReference type="PANTHER" id="PTHR43124:SF3">
    <property type="entry name" value="CHLORAMPHENICOL EFFLUX PUMP RV0191"/>
    <property type="match status" value="1"/>
</dbReference>
<reference evidence="9 10" key="1">
    <citation type="journal article" date="2020" name="Extremophiles">
        <title>Genomic analysis of Caldalkalibacillus thermarum TA2.A1 reveals aerobic alkaliphilic metabolism and evolutionary hallmarks linking alkaliphilic bacteria and plant life.</title>
        <authorList>
            <person name="de Jong S.I."/>
            <person name="van den Broek M.A."/>
            <person name="Merkel A.Y."/>
            <person name="de la Torre Cortes P."/>
            <person name="Kalamorz F."/>
            <person name="Cook G.M."/>
            <person name="van Loosdrecht M.C.M."/>
            <person name="McMillan D.G.G."/>
        </authorList>
    </citation>
    <scope>NUCLEOTIDE SEQUENCE [LARGE SCALE GENOMIC DNA]</scope>
    <source>
        <strain evidence="9 10">TA2.A1</strain>
    </source>
</reference>
<accession>A0A8X8I871</accession>
<feature type="transmembrane region" description="Helical" evidence="7">
    <location>
        <begin position="254"/>
        <end position="277"/>
    </location>
</feature>
<dbReference type="PANTHER" id="PTHR43124">
    <property type="entry name" value="PURINE EFFLUX PUMP PBUE"/>
    <property type="match status" value="1"/>
</dbReference>
<evidence type="ECO:0000313" key="10">
    <source>
        <dbReference type="Proteomes" id="UP000825179"/>
    </source>
</evidence>
<dbReference type="Pfam" id="PF07690">
    <property type="entry name" value="MFS_1"/>
    <property type="match status" value="1"/>
</dbReference>
<feature type="transmembrane region" description="Helical" evidence="7">
    <location>
        <begin position="174"/>
        <end position="193"/>
    </location>
</feature>
<sequence>MRGYISELLSLPRGVKQFLLSEPLLGIAFGLYTLLFNLHLLGVNMTEVEIGKLTALGTFAMAVFAIPCGLLTDRVGRKKILVSGLGLIAASYYIIACGSFFHQFLLAQLVWALGMAMMLSAEIPLLFAYCQTKKQQTQTYNMMFAVFTLFTGLGTMLGGLLPRWLDPAHEHYRGTMLVMAATMTLVTLARSFLPAEQQTRSRCGQYRFSFKQSIPSRHVLIYVGFSFFAGAAFSVLFPYFNIIVKFRLEWSDTAVAALLTLNGLVLSAASFLTPYLLERWGLRRISFILFVLTVASSVILAIFLPVWLFIAFFLLRSGAFVAWFNVVEGQSMQTTPDEERSMHASLRSITRNLGSTAAAYLGGIILAYENYWLPFLLSGAVVLGAYIYYRVLMLHSMEKELNKG</sequence>
<dbReference type="InterPro" id="IPR050189">
    <property type="entry name" value="MFS_Efflux_Transporters"/>
</dbReference>
<keyword evidence="5 7" id="KW-1133">Transmembrane helix</keyword>
<feature type="transmembrane region" description="Helical" evidence="7">
    <location>
        <begin position="142"/>
        <end position="162"/>
    </location>
</feature>
<proteinExistence type="predicted"/>
<dbReference type="EMBL" id="CP082237">
    <property type="protein sequence ID" value="QZT32786.1"/>
    <property type="molecule type" value="Genomic_DNA"/>
</dbReference>
<dbReference type="InterPro" id="IPR011701">
    <property type="entry name" value="MFS"/>
</dbReference>
<comment type="subcellular location">
    <subcellularLocation>
        <location evidence="1">Cell membrane</location>
        <topology evidence="1">Multi-pass membrane protein</topology>
    </subcellularLocation>
</comment>
<feature type="transmembrane region" description="Helical" evidence="7">
    <location>
        <begin position="53"/>
        <end position="72"/>
    </location>
</feature>
<evidence type="ECO:0000256" key="2">
    <source>
        <dbReference type="ARBA" id="ARBA00022448"/>
    </source>
</evidence>
<evidence type="ECO:0000256" key="1">
    <source>
        <dbReference type="ARBA" id="ARBA00004651"/>
    </source>
</evidence>
<protein>
    <submittedName>
        <fullName evidence="9">MFS transporter</fullName>
    </submittedName>
</protein>
<dbReference type="SUPFAM" id="SSF103473">
    <property type="entry name" value="MFS general substrate transporter"/>
    <property type="match status" value="1"/>
</dbReference>
<dbReference type="InterPro" id="IPR036259">
    <property type="entry name" value="MFS_trans_sf"/>
</dbReference>
<dbReference type="GO" id="GO:0022857">
    <property type="term" value="F:transmembrane transporter activity"/>
    <property type="evidence" value="ECO:0007669"/>
    <property type="project" value="InterPro"/>
</dbReference>
<keyword evidence="6 7" id="KW-0472">Membrane</keyword>
<dbReference type="RefSeq" id="WP_222822551.1">
    <property type="nucleotide sequence ID" value="NZ_CP082237.1"/>
</dbReference>
<feature type="transmembrane region" description="Helical" evidence="7">
    <location>
        <begin position="20"/>
        <end position="41"/>
    </location>
</feature>
<organism evidence="9 10">
    <name type="scientific">Caldalkalibacillus thermarum (strain TA2.A1)</name>
    <dbReference type="NCBI Taxonomy" id="986075"/>
    <lineage>
        <taxon>Bacteria</taxon>
        <taxon>Bacillati</taxon>
        <taxon>Bacillota</taxon>
        <taxon>Bacilli</taxon>
        <taxon>Bacillales</taxon>
        <taxon>Bacillaceae</taxon>
        <taxon>Caldalkalibacillus</taxon>
    </lineage>
</organism>
<evidence type="ECO:0000256" key="7">
    <source>
        <dbReference type="SAM" id="Phobius"/>
    </source>
</evidence>
<dbReference type="Proteomes" id="UP000825179">
    <property type="component" value="Chromosome"/>
</dbReference>
<feature type="transmembrane region" description="Helical" evidence="7">
    <location>
        <begin position="219"/>
        <end position="242"/>
    </location>
</feature>
<keyword evidence="3" id="KW-1003">Cell membrane</keyword>
<feature type="transmembrane region" description="Helical" evidence="7">
    <location>
        <begin position="84"/>
        <end position="104"/>
    </location>
</feature>
<feature type="transmembrane region" description="Helical" evidence="7">
    <location>
        <begin position="289"/>
        <end position="315"/>
    </location>
</feature>
<evidence type="ECO:0000256" key="4">
    <source>
        <dbReference type="ARBA" id="ARBA00022692"/>
    </source>
</evidence>
<evidence type="ECO:0000313" key="9">
    <source>
        <dbReference type="EMBL" id="QZT32786.1"/>
    </source>
</evidence>
<dbReference type="GO" id="GO:0005886">
    <property type="term" value="C:plasma membrane"/>
    <property type="evidence" value="ECO:0007669"/>
    <property type="project" value="UniProtKB-SubCell"/>
</dbReference>
<evidence type="ECO:0000259" key="8">
    <source>
        <dbReference type="PROSITE" id="PS50850"/>
    </source>
</evidence>
<keyword evidence="10" id="KW-1185">Reference proteome</keyword>
<dbReference type="AlphaFoldDB" id="A0A8X8I871"/>
<feature type="domain" description="Major facilitator superfamily (MFS) profile" evidence="8">
    <location>
        <begin position="1"/>
        <end position="397"/>
    </location>
</feature>
<evidence type="ECO:0000256" key="6">
    <source>
        <dbReference type="ARBA" id="ARBA00023136"/>
    </source>
</evidence>
<gene>
    <name evidence="9" type="ORF">HUR95_10380</name>
</gene>
<feature type="transmembrane region" description="Helical" evidence="7">
    <location>
        <begin position="110"/>
        <end position="130"/>
    </location>
</feature>
<evidence type="ECO:0000256" key="3">
    <source>
        <dbReference type="ARBA" id="ARBA00022475"/>
    </source>
</evidence>
<dbReference type="PROSITE" id="PS50850">
    <property type="entry name" value="MFS"/>
    <property type="match status" value="1"/>
</dbReference>